<keyword evidence="3" id="KW-1185">Reference proteome</keyword>
<dbReference type="Proteomes" id="UP000813385">
    <property type="component" value="Unassembled WGS sequence"/>
</dbReference>
<organism evidence="2 3">
    <name type="scientific">Plectosphaerella cucumerina</name>
    <dbReference type="NCBI Taxonomy" id="40658"/>
    <lineage>
        <taxon>Eukaryota</taxon>
        <taxon>Fungi</taxon>
        <taxon>Dikarya</taxon>
        <taxon>Ascomycota</taxon>
        <taxon>Pezizomycotina</taxon>
        <taxon>Sordariomycetes</taxon>
        <taxon>Hypocreomycetidae</taxon>
        <taxon>Glomerellales</taxon>
        <taxon>Plectosphaerellaceae</taxon>
        <taxon>Plectosphaerella</taxon>
    </lineage>
</organism>
<evidence type="ECO:0000313" key="2">
    <source>
        <dbReference type="EMBL" id="KAH7349979.1"/>
    </source>
</evidence>
<comment type="caution">
    <text evidence="2">The sequence shown here is derived from an EMBL/GenBank/DDBJ whole genome shotgun (WGS) entry which is preliminary data.</text>
</comment>
<sequence>MASEVSSREERRENIAKLKQRLHNLKARVGGPDAGKTTDQQGGPSAEEAASSAGAAGDQTTRYRYKNNRQCPPTAKGSAGRAPARAPAGANSIFGEECRKYVEEKMKTGMSRKEARREWIHMRVTERIEAKRRAIDDARKAEEEEERKRAENAYPRTDMTLRETAGMRVPLPARMPGETAETYERREIQAAEDFIDGKYDGPDEEEKEAEEKRVIKAKRRVRWQIDKQVLPALYDIDWKTVVSRRPVRKFLFPPEMVDQQPTPRAVYRAQTLHEFEKTDEFESDVVDGYPLGYLMYLREILGEIDNPWPLEDLTTARYRIKLAYLEALAAKMTEDWEWAQTRLGGAALMRAGEETKWKLQLLQGLANPMAVAVWEAARERDYERGHGKAIVYRDGLPVDLWAPVPRLTQGRWKTRKGVVCLWSPCLQCKVAGAGECSSARFMAKKPRACHRCQRQGLPCVRGDDDSSEESLAERGVERWETYHPADPTSMTTEEAQVVARELLETRGRRFVNVCGVLVDEEDIKGFAPPAERGVNISGWRNREEEGGGEERWVSKAVMARGDEFVERMKVLRCDEYWLEKASTGERVMRDFDGVTGRYPQEDNREGIPTKLMAI</sequence>
<dbReference type="EMBL" id="JAGPXD010000006">
    <property type="protein sequence ID" value="KAH7349979.1"/>
    <property type="molecule type" value="Genomic_DNA"/>
</dbReference>
<accession>A0A8K0TCH7</accession>
<evidence type="ECO:0000256" key="1">
    <source>
        <dbReference type="SAM" id="MobiDB-lite"/>
    </source>
</evidence>
<proteinExistence type="predicted"/>
<reference evidence="2" key="1">
    <citation type="journal article" date="2021" name="Nat. Commun.">
        <title>Genetic determinants of endophytism in the Arabidopsis root mycobiome.</title>
        <authorList>
            <person name="Mesny F."/>
            <person name="Miyauchi S."/>
            <person name="Thiergart T."/>
            <person name="Pickel B."/>
            <person name="Atanasova L."/>
            <person name="Karlsson M."/>
            <person name="Huettel B."/>
            <person name="Barry K.W."/>
            <person name="Haridas S."/>
            <person name="Chen C."/>
            <person name="Bauer D."/>
            <person name="Andreopoulos W."/>
            <person name="Pangilinan J."/>
            <person name="LaButti K."/>
            <person name="Riley R."/>
            <person name="Lipzen A."/>
            <person name="Clum A."/>
            <person name="Drula E."/>
            <person name="Henrissat B."/>
            <person name="Kohler A."/>
            <person name="Grigoriev I.V."/>
            <person name="Martin F.M."/>
            <person name="Hacquard S."/>
        </authorList>
    </citation>
    <scope>NUCLEOTIDE SEQUENCE</scope>
    <source>
        <strain evidence="2">MPI-CAGE-AT-0016</strain>
    </source>
</reference>
<feature type="region of interest" description="Disordered" evidence="1">
    <location>
        <begin position="1"/>
        <end position="88"/>
    </location>
</feature>
<dbReference type="AlphaFoldDB" id="A0A8K0TCH7"/>
<feature type="compositionally biased region" description="Low complexity" evidence="1">
    <location>
        <begin position="45"/>
        <end position="57"/>
    </location>
</feature>
<dbReference type="OrthoDB" id="10399356at2759"/>
<gene>
    <name evidence="2" type="ORF">B0T11DRAFT_359046</name>
</gene>
<feature type="compositionally biased region" description="Low complexity" evidence="1">
    <location>
        <begin position="79"/>
        <end position="88"/>
    </location>
</feature>
<evidence type="ECO:0000313" key="3">
    <source>
        <dbReference type="Proteomes" id="UP000813385"/>
    </source>
</evidence>
<name>A0A8K0TCH7_9PEZI</name>
<feature type="compositionally biased region" description="Basic and acidic residues" evidence="1">
    <location>
        <begin position="1"/>
        <end position="16"/>
    </location>
</feature>
<protein>
    <submittedName>
        <fullName evidence="2">Uncharacterized protein</fullName>
    </submittedName>
</protein>